<feature type="domain" description="Transposase InsH N-terminal" evidence="1">
    <location>
        <begin position="23"/>
        <end position="67"/>
    </location>
</feature>
<gene>
    <name evidence="2" type="ordered locus">msr6143</name>
</gene>
<dbReference type="eggNOG" id="COG3039">
    <property type="taxonomic scope" value="Bacteria"/>
</dbReference>
<dbReference type="KEGG" id="mlo:msr6143"/>
<evidence type="ECO:0000259" key="1">
    <source>
        <dbReference type="Pfam" id="PF05598"/>
    </source>
</evidence>
<dbReference type="AlphaFoldDB" id="Q98A56"/>
<dbReference type="HOGENOM" id="CLU_2384134_0_0_5"/>
<sequence length="94" mass="10329">MPGAREPSPLFLREAQTASAIRLRRLLSAKGGRSPFDTVMMLKIMVLQALYCLSDDQAEFQIQDRLSPVGMAPYPSHGCIISKQSSSPIRHDAA</sequence>
<dbReference type="EMBL" id="BA000012">
    <property type="protein sequence ID" value="BAB52481.1"/>
    <property type="molecule type" value="Genomic_DNA"/>
</dbReference>
<accession>Q98A56</accession>
<reference evidence="2 3" key="1">
    <citation type="journal article" date="2000" name="DNA Res.">
        <title>Complete genome structure of the nitrogen-fixing symbiotic bacterium Mesorhizobium loti.</title>
        <authorList>
            <person name="Kaneko T."/>
            <person name="Nakamura Y."/>
            <person name="Sato S."/>
            <person name="Asamizu E."/>
            <person name="Kato T."/>
            <person name="Sasamoto S."/>
            <person name="Watanabe A."/>
            <person name="Idesawa K."/>
            <person name="Ishikawa A."/>
            <person name="Kawashima K."/>
            <person name="Kimura T."/>
            <person name="Kishida Y."/>
            <person name="Kiyokawa C."/>
            <person name="Kohara M."/>
            <person name="Matsumoto M."/>
            <person name="Matsuno A."/>
            <person name="Mochizuki Y."/>
            <person name="Nakayama S."/>
            <person name="Nakazaki N."/>
            <person name="Shimpo S."/>
            <person name="Sugimoto M."/>
            <person name="Takeuchi C."/>
            <person name="Yamada M."/>
            <person name="Tabata S."/>
        </authorList>
    </citation>
    <scope>NUCLEOTIDE SEQUENCE [LARGE SCALE GENOMIC DNA]</scope>
    <source>
        <strain evidence="3">LMG 29417 / CECT 9101 / MAFF 303099</strain>
    </source>
</reference>
<name>Q98A56_RHILO</name>
<proteinExistence type="predicted"/>
<dbReference type="Proteomes" id="UP000000552">
    <property type="component" value="Chromosome"/>
</dbReference>
<protein>
    <submittedName>
        <fullName evidence="2">Transposase</fullName>
    </submittedName>
</protein>
<evidence type="ECO:0000313" key="3">
    <source>
        <dbReference type="Proteomes" id="UP000000552"/>
    </source>
</evidence>
<dbReference type="InterPro" id="IPR008490">
    <property type="entry name" value="Transposase_InsH_N"/>
</dbReference>
<evidence type="ECO:0000313" key="2">
    <source>
        <dbReference type="EMBL" id="BAB52481.1"/>
    </source>
</evidence>
<organism evidence="2 3">
    <name type="scientific">Mesorhizobium japonicum (strain LMG 29417 / CECT 9101 / MAFF 303099)</name>
    <name type="common">Mesorhizobium loti (strain MAFF 303099)</name>
    <dbReference type="NCBI Taxonomy" id="266835"/>
    <lineage>
        <taxon>Bacteria</taxon>
        <taxon>Pseudomonadati</taxon>
        <taxon>Pseudomonadota</taxon>
        <taxon>Alphaproteobacteria</taxon>
        <taxon>Hyphomicrobiales</taxon>
        <taxon>Phyllobacteriaceae</taxon>
        <taxon>Mesorhizobium</taxon>
    </lineage>
</organism>
<dbReference type="Pfam" id="PF05598">
    <property type="entry name" value="DUF772"/>
    <property type="match status" value="1"/>
</dbReference>